<dbReference type="SUPFAM" id="SSF54593">
    <property type="entry name" value="Glyoxalase/Bleomycin resistance protein/Dihydroxybiphenyl dioxygenase"/>
    <property type="match status" value="1"/>
</dbReference>
<evidence type="ECO:0000313" key="1">
    <source>
        <dbReference type="EMBL" id="QNN51137.1"/>
    </source>
</evidence>
<dbReference type="Proteomes" id="UP000515976">
    <property type="component" value="Chromosome"/>
</dbReference>
<dbReference type="RefSeq" id="WP_166103809.1">
    <property type="nucleotide sequence ID" value="NZ_BMMY01000003.1"/>
</dbReference>
<dbReference type="InterPro" id="IPR029068">
    <property type="entry name" value="Glyas_Bleomycin-R_OHBP_Dase"/>
</dbReference>
<dbReference type="AlphaFoldDB" id="A0A7G9R6B2"/>
<proteinExistence type="predicted"/>
<accession>A0A7G9R6B2</accession>
<name>A0A7G9R6B2_9MICO</name>
<evidence type="ECO:0008006" key="3">
    <source>
        <dbReference type="Google" id="ProtNLM"/>
    </source>
</evidence>
<dbReference type="KEGG" id="pei:H9L10_09315"/>
<gene>
    <name evidence="1" type="ORF">H9L10_09315</name>
</gene>
<reference evidence="1 2" key="1">
    <citation type="submission" date="2020-08" db="EMBL/GenBank/DDBJ databases">
        <title>Genome sequence of Phycicoccus endophyticus JCM 31784T.</title>
        <authorList>
            <person name="Hyun D.-W."/>
            <person name="Bae J.-W."/>
        </authorList>
    </citation>
    <scope>NUCLEOTIDE SEQUENCE [LARGE SCALE GENOMIC DNA]</scope>
    <source>
        <strain evidence="1 2">JCM 31784</strain>
    </source>
</reference>
<organism evidence="1 2">
    <name type="scientific">Phycicoccus endophyticus</name>
    <dbReference type="NCBI Taxonomy" id="1690220"/>
    <lineage>
        <taxon>Bacteria</taxon>
        <taxon>Bacillati</taxon>
        <taxon>Actinomycetota</taxon>
        <taxon>Actinomycetes</taxon>
        <taxon>Micrococcales</taxon>
        <taxon>Intrasporangiaceae</taxon>
        <taxon>Phycicoccus</taxon>
    </lineage>
</organism>
<keyword evidence="2" id="KW-1185">Reference proteome</keyword>
<dbReference type="Gene3D" id="3.10.180.10">
    <property type="entry name" value="2,3-Dihydroxybiphenyl 1,2-Dioxygenase, domain 1"/>
    <property type="match status" value="1"/>
</dbReference>
<sequence length="64" mass="6790">MDQRISFVTPAAAAGATVGAATDREWGGYTGYFADPDGVRWEVAWNPGPVGRRVVPGTVTAPRR</sequence>
<protein>
    <recommendedName>
        <fullName evidence="3">VOC family protein</fullName>
    </recommendedName>
</protein>
<evidence type="ECO:0000313" key="2">
    <source>
        <dbReference type="Proteomes" id="UP000515976"/>
    </source>
</evidence>
<dbReference type="EMBL" id="CP060712">
    <property type="protein sequence ID" value="QNN51137.1"/>
    <property type="molecule type" value="Genomic_DNA"/>
</dbReference>